<dbReference type="Pfam" id="PF04365">
    <property type="entry name" value="BrnT_toxin"/>
    <property type="match status" value="1"/>
</dbReference>
<comment type="caution">
    <text evidence="1">The sequence shown here is derived from an EMBL/GenBank/DDBJ whole genome shotgun (WGS) entry which is preliminary data.</text>
</comment>
<proteinExistence type="predicted"/>
<organism evidence="1 2">
    <name type="scientific">Variovorax rhizosphaerae</name>
    <dbReference type="NCBI Taxonomy" id="1836200"/>
    <lineage>
        <taxon>Bacteria</taxon>
        <taxon>Pseudomonadati</taxon>
        <taxon>Pseudomonadota</taxon>
        <taxon>Betaproteobacteria</taxon>
        <taxon>Burkholderiales</taxon>
        <taxon>Comamonadaceae</taxon>
        <taxon>Variovorax</taxon>
    </lineage>
</organism>
<gene>
    <name evidence="1" type="ORF">WKW82_30385</name>
</gene>
<dbReference type="InterPro" id="IPR038573">
    <property type="entry name" value="BrnT_sf"/>
</dbReference>
<evidence type="ECO:0000313" key="1">
    <source>
        <dbReference type="EMBL" id="MEJ8850984.1"/>
    </source>
</evidence>
<dbReference type="RefSeq" id="WP_340346508.1">
    <property type="nucleotide sequence ID" value="NZ_JBBKZT010000018.1"/>
</dbReference>
<accession>A0ABU8WVQ9</accession>
<dbReference type="Proteomes" id="UP001385892">
    <property type="component" value="Unassembled WGS sequence"/>
</dbReference>
<dbReference type="Gene3D" id="3.10.450.530">
    <property type="entry name" value="Ribonuclease toxin, BrnT, of type II toxin-antitoxin system"/>
    <property type="match status" value="1"/>
</dbReference>
<sequence length="89" mass="10417">MRFEFDPAKDASNQEKHGLSLALASVLDWDQAMVWVDERFEDGELRMIALAPDTGILYYVAFVDRDDIRRIISLRKANRREVKHYVQGF</sequence>
<dbReference type="InterPro" id="IPR007460">
    <property type="entry name" value="BrnT_toxin"/>
</dbReference>
<protein>
    <submittedName>
        <fullName evidence="1">BrnT family toxin</fullName>
    </submittedName>
</protein>
<reference evidence="1 2" key="1">
    <citation type="submission" date="2024-03" db="EMBL/GenBank/DDBJ databases">
        <title>Novel species of the genus Variovorax.</title>
        <authorList>
            <person name="Liu Q."/>
            <person name="Xin Y.-H."/>
        </authorList>
    </citation>
    <scope>NUCLEOTIDE SEQUENCE [LARGE SCALE GENOMIC DNA]</scope>
    <source>
        <strain evidence="1 2">KACC 18900</strain>
    </source>
</reference>
<evidence type="ECO:0000313" key="2">
    <source>
        <dbReference type="Proteomes" id="UP001385892"/>
    </source>
</evidence>
<keyword evidence="2" id="KW-1185">Reference proteome</keyword>
<dbReference type="EMBL" id="JBBKZT010000018">
    <property type="protein sequence ID" value="MEJ8850984.1"/>
    <property type="molecule type" value="Genomic_DNA"/>
</dbReference>
<name>A0ABU8WVQ9_9BURK</name>